<dbReference type="GO" id="GO:0005886">
    <property type="term" value="C:plasma membrane"/>
    <property type="evidence" value="ECO:0007669"/>
    <property type="project" value="TreeGrafter"/>
</dbReference>
<keyword evidence="3 5" id="KW-1133">Transmembrane helix</keyword>
<evidence type="ECO:0000256" key="5">
    <source>
        <dbReference type="SAM" id="Phobius"/>
    </source>
</evidence>
<protein>
    <submittedName>
        <fullName evidence="6">Uncharacterized protein</fullName>
    </submittedName>
</protein>
<proteinExistence type="predicted"/>
<keyword evidence="2 5" id="KW-0812">Transmembrane</keyword>
<dbReference type="InterPro" id="IPR003689">
    <property type="entry name" value="ZIP"/>
</dbReference>
<dbReference type="GO" id="GO:0005385">
    <property type="term" value="F:zinc ion transmembrane transporter activity"/>
    <property type="evidence" value="ECO:0007669"/>
    <property type="project" value="TreeGrafter"/>
</dbReference>
<evidence type="ECO:0000256" key="2">
    <source>
        <dbReference type="ARBA" id="ARBA00022692"/>
    </source>
</evidence>
<sequence length="170" mass="18012">AMAMMFEVGCIFHSFIIGLTLGVETEDRKAVIGLMVALCFHQWLEAIALGGFIVNAGLSAWKGLFMIVLYSLTCPVGVATWLSWLAAQGTFNGVSGGMLLYVALVMIIAEDFTRQDSPPSHTPSHTHTGFKGEGQEGVAAAQHTPGWLNPACHVALACGAGMMAMLAVWA</sequence>
<dbReference type="AlphaFoldDB" id="A0A699ZZC7"/>
<reference evidence="6 7" key="1">
    <citation type="submission" date="2020-02" db="EMBL/GenBank/DDBJ databases">
        <title>Draft genome sequence of Haematococcus lacustris strain NIES-144.</title>
        <authorList>
            <person name="Morimoto D."/>
            <person name="Nakagawa S."/>
            <person name="Yoshida T."/>
            <person name="Sawayama S."/>
        </authorList>
    </citation>
    <scope>NUCLEOTIDE SEQUENCE [LARGE SCALE GENOMIC DNA]</scope>
    <source>
        <strain evidence="6 7">NIES-144</strain>
    </source>
</reference>
<dbReference type="Proteomes" id="UP000485058">
    <property type="component" value="Unassembled WGS sequence"/>
</dbReference>
<dbReference type="PANTHER" id="PTHR11040:SF44">
    <property type="entry name" value="PROTEIN ZNTC-RELATED"/>
    <property type="match status" value="1"/>
</dbReference>
<keyword evidence="7" id="KW-1185">Reference proteome</keyword>
<dbReference type="EMBL" id="BLLF01002742">
    <property type="protein sequence ID" value="GFH25179.1"/>
    <property type="molecule type" value="Genomic_DNA"/>
</dbReference>
<evidence type="ECO:0000256" key="4">
    <source>
        <dbReference type="ARBA" id="ARBA00023136"/>
    </source>
</evidence>
<comment type="subcellular location">
    <subcellularLocation>
        <location evidence="1">Membrane</location>
        <topology evidence="1">Multi-pass membrane protein</topology>
    </subcellularLocation>
</comment>
<evidence type="ECO:0000313" key="7">
    <source>
        <dbReference type="Proteomes" id="UP000485058"/>
    </source>
</evidence>
<gene>
    <name evidence="6" type="ORF">HaLaN_23104</name>
</gene>
<evidence type="ECO:0000256" key="3">
    <source>
        <dbReference type="ARBA" id="ARBA00022989"/>
    </source>
</evidence>
<feature type="transmembrane region" description="Helical" evidence="5">
    <location>
        <begin position="64"/>
        <end position="84"/>
    </location>
</feature>
<feature type="transmembrane region" description="Helical" evidence="5">
    <location>
        <begin position="32"/>
        <end position="52"/>
    </location>
</feature>
<accession>A0A699ZZC7</accession>
<evidence type="ECO:0000256" key="1">
    <source>
        <dbReference type="ARBA" id="ARBA00004141"/>
    </source>
</evidence>
<organism evidence="6 7">
    <name type="scientific">Haematococcus lacustris</name>
    <name type="common">Green alga</name>
    <name type="synonym">Haematococcus pluvialis</name>
    <dbReference type="NCBI Taxonomy" id="44745"/>
    <lineage>
        <taxon>Eukaryota</taxon>
        <taxon>Viridiplantae</taxon>
        <taxon>Chlorophyta</taxon>
        <taxon>core chlorophytes</taxon>
        <taxon>Chlorophyceae</taxon>
        <taxon>CS clade</taxon>
        <taxon>Chlamydomonadales</taxon>
        <taxon>Haematococcaceae</taxon>
        <taxon>Haematococcus</taxon>
    </lineage>
</organism>
<dbReference type="Pfam" id="PF02535">
    <property type="entry name" value="Zip"/>
    <property type="match status" value="1"/>
</dbReference>
<comment type="caution">
    <text evidence="6">The sequence shown here is derived from an EMBL/GenBank/DDBJ whole genome shotgun (WGS) entry which is preliminary data.</text>
</comment>
<evidence type="ECO:0000313" key="6">
    <source>
        <dbReference type="EMBL" id="GFH25179.1"/>
    </source>
</evidence>
<feature type="non-terminal residue" evidence="6">
    <location>
        <position position="1"/>
    </location>
</feature>
<name>A0A699ZZC7_HAELA</name>
<dbReference type="PANTHER" id="PTHR11040">
    <property type="entry name" value="ZINC/IRON TRANSPORTER"/>
    <property type="match status" value="1"/>
</dbReference>
<keyword evidence="4 5" id="KW-0472">Membrane</keyword>
<feature type="transmembrane region" description="Helical" evidence="5">
    <location>
        <begin position="90"/>
        <end position="109"/>
    </location>
</feature>